<organism evidence="1">
    <name type="scientific">Tupanvirus soda lake</name>
    <dbReference type="NCBI Taxonomy" id="2126985"/>
    <lineage>
        <taxon>Viruses</taxon>
        <taxon>Varidnaviria</taxon>
        <taxon>Bamfordvirae</taxon>
        <taxon>Nucleocytoviricota</taxon>
        <taxon>Megaviricetes</taxon>
        <taxon>Imitervirales</taxon>
        <taxon>Mimiviridae</taxon>
        <taxon>Megamimivirinae</taxon>
        <taxon>Tupanvirus</taxon>
        <taxon>Tupanvirus salinum</taxon>
    </lineage>
</organism>
<protein>
    <submittedName>
        <fullName evidence="1">Uncharacterized protein</fullName>
    </submittedName>
</protein>
<sequence length="147" mass="17749">MSITNMYQKLMVDKWIESDSPKNRKKLYALLKKNKITYITKIIGYTNGKKNISRWSDRKIGWDLGRVVKWITHKRILESDLMKACEISNNFDFDKIKQIFSEEIPMHEKYNIIQREWGEQLKSHKWTPFDYCYLRKTIVRIQLDAAK</sequence>
<dbReference type="GeneID" id="80518836"/>
<accession>A0A6N1NVH8</accession>
<proteinExistence type="predicted"/>
<reference evidence="1" key="2">
    <citation type="journal article" date="2018" name="Nat. Commun.">
        <title>Tailed giant Tupanvirus possesses the most complete translational apparatus of the known virosphere.</title>
        <authorList>
            <person name="Abrahao J."/>
            <person name="Silva L."/>
            <person name="Silva L.S."/>
            <person name="Khalil J.Y.B."/>
            <person name="Rodrigues R."/>
            <person name="Arantes T."/>
            <person name="Assis F."/>
            <person name="Boratto P."/>
            <person name="Andrade M."/>
            <person name="Kroon E.G."/>
            <person name="Ribeiro B."/>
            <person name="Bergier I."/>
            <person name="Seligmann H."/>
            <person name="Ghigo E."/>
            <person name="Colson P."/>
            <person name="Levasseur A."/>
            <person name="Kroemer G."/>
            <person name="Raoult D."/>
            <person name="La Scola B."/>
        </authorList>
    </citation>
    <scope>NUCLEOTIDE SEQUENCE [LARGE SCALE GENOMIC DNA]</scope>
    <source>
        <strain evidence="1">Soda lake</strain>
    </source>
</reference>
<name>A0A6N1NVH8_9VIRU</name>
<reference evidence="1" key="1">
    <citation type="submission" date="2017-01" db="EMBL/GenBank/DDBJ databases">
        <authorList>
            <person name="Assis F.L."/>
            <person name="Abrahao J.S."/>
            <person name="Silva L."/>
            <person name="Khalil J.B."/>
            <person name="Rodrigues R."/>
            <person name="Silva L.S."/>
            <person name="Arantes T."/>
            <person name="Boratto P."/>
            <person name="Andrade M."/>
            <person name="Kroon E.G."/>
            <person name="Ribeiro B."/>
            <person name="Bergier I."/>
            <person name="Seligmann H."/>
            <person name="Ghigo E."/>
            <person name="Colson P."/>
            <person name="Levasseur A."/>
            <person name="Raoult D."/>
            <person name="Scola B.L."/>
        </authorList>
    </citation>
    <scope>NUCLEOTIDE SEQUENCE</scope>
    <source>
        <strain evidence="1">Soda lake</strain>
    </source>
</reference>
<dbReference type="RefSeq" id="YP_010782072.1">
    <property type="nucleotide sequence ID" value="NC_075039.1"/>
</dbReference>
<dbReference type="EMBL" id="KY523104">
    <property type="protein sequence ID" value="QKU35408.1"/>
    <property type="molecule type" value="Genomic_DNA"/>
</dbReference>
<dbReference type="KEGG" id="vg:80518836"/>
<evidence type="ECO:0000313" key="1">
    <source>
        <dbReference type="EMBL" id="QKU35408.1"/>
    </source>
</evidence>